<dbReference type="EMBL" id="BMGT01000002">
    <property type="protein sequence ID" value="GGG74854.1"/>
    <property type="molecule type" value="Genomic_DNA"/>
</dbReference>
<dbReference type="SUPFAM" id="SSF56935">
    <property type="entry name" value="Porins"/>
    <property type="match status" value="1"/>
</dbReference>
<accession>A0A917HCE7</accession>
<sequence>MIAVAAVAGPSAYAQSVKGTLSGTITDPNNDVIANASVDAVNESTGEKFHTVTSSSGSYRFPELSLGSYTVTVTSTGFSTGQYKGVRVTVNNVTVQDVTLAVGQTQETISVQANALSLQSESSDISSTISSKEITDLPLALGGVGALRSPQGFMFLLPGNTGPGAQSSYNSSNNNNGVSLNRIGGGQNFGAEVLLDGASQSRTNNGSNFDEEAPSIEALQEFKTTTAMPSAEFGRTTGGVLSFATRGGANQFHGTAYNIFKNDALDANSWFNNGTRSVDCVGIFATPACFAKYARQADKQNDYGGTFGGPVVIPHFYNGKDRTFFFFSWEQFRQSIGASITSTVPTDKMRHGDFSEVLGAPLTAGSSATPIINPCDGTQIHANQIFDPSTTRTVGGVQCRTAFPGNIITGTPSAVGQNYLAYYPAPQGAGLTQNFSYASTYPINNTTYTLRVDESITAKDKIFASYSARQNTRRSAARALPDPVDPNEFTQNFITHFGRFGYDHIFSATLLNHLSFGANRALGNNFAQAALGNVNYSTQLGIGNITSFNFPTTTVGDNITQLGNGNNNRRADNSLLLNDSVDWQKGRHNLKFGGDVRYYQLTSASYGTPSFGFAHNQTAAEPTLTSNTGYGFASLYLGLPQTGATQVFASVPKWIHWYYAGFVQDDFKVTKNLVLNLGLRYEIETPRYEGKNATSNFSTTASDAPYSVPGALVFGPTCNCNSKWLSTWKKDIGPRVGFAYTPDFLKGRTTFRGGSGILYGPLQYFDSGSSMQTGFSATPSFTSSNNFTPAFAIDGGFPAFAAPPNLNPGFFNGQNVSGNFIAAGNARPGTIFMWSAQVQQQLSSDTILSIGYQGQRDNSLPSNLSAINNIPKQYYALGNGLSQALATNTVGVTAPFTGFTTLFPSGTVAQALRPFPQYQNIVSGCCFENKGQGSYNALLISLNKQFHNGLHYLVSYTWEKNLTDADSAVPSNNAGGQNTQDPTNLKGEKALSIQDVPHTLVLSYLYDLPFGRGRQFLSSAPRFVDTIVNGWQLGGIQRYQSGTPFAFACASAIPGANTCTRYSFTGAPIESAAERNHKLNPLISPHDTNPVTNRSNPAINSLFNGATQGSPSAANQTQPAFIDQNNSTARGTGAYSLGNVPRVTSVMRLNPFLNEDFSLIKSTPIREGMSFIFEVEALNAFNRHAWATPGTDPNGLLFGVPTNTITAPRQMQILARISF</sequence>
<reference evidence="5" key="1">
    <citation type="journal article" date="2014" name="Int. J. Syst. Evol. Microbiol.">
        <title>Complete genome sequence of Corynebacterium casei LMG S-19264T (=DSM 44701T), isolated from a smear-ripened cheese.</title>
        <authorList>
            <consortium name="US DOE Joint Genome Institute (JGI-PGF)"/>
            <person name="Walter F."/>
            <person name="Albersmeier A."/>
            <person name="Kalinowski J."/>
            <person name="Ruckert C."/>
        </authorList>
    </citation>
    <scope>NUCLEOTIDE SEQUENCE</scope>
    <source>
        <strain evidence="5">CGMCC 1.12997</strain>
    </source>
</reference>
<dbReference type="InterPro" id="IPR036942">
    <property type="entry name" value="Beta-barrel_TonB_sf"/>
</dbReference>
<dbReference type="InterPro" id="IPR008969">
    <property type="entry name" value="CarboxyPept-like_regulatory"/>
</dbReference>
<organism evidence="5 6">
    <name type="scientific">Edaphobacter dinghuensis</name>
    <dbReference type="NCBI Taxonomy" id="1560005"/>
    <lineage>
        <taxon>Bacteria</taxon>
        <taxon>Pseudomonadati</taxon>
        <taxon>Acidobacteriota</taxon>
        <taxon>Terriglobia</taxon>
        <taxon>Terriglobales</taxon>
        <taxon>Acidobacteriaceae</taxon>
        <taxon>Edaphobacter</taxon>
    </lineage>
</organism>
<dbReference type="SUPFAM" id="SSF49464">
    <property type="entry name" value="Carboxypeptidase regulatory domain-like"/>
    <property type="match status" value="1"/>
</dbReference>
<evidence type="ECO:0000313" key="5">
    <source>
        <dbReference type="EMBL" id="GGG74854.1"/>
    </source>
</evidence>
<evidence type="ECO:0000256" key="3">
    <source>
        <dbReference type="ARBA" id="ARBA00023237"/>
    </source>
</evidence>
<keyword evidence="6" id="KW-1185">Reference proteome</keyword>
<comment type="caution">
    <text evidence="5">The sequence shown here is derived from an EMBL/GenBank/DDBJ whole genome shotgun (WGS) entry which is preliminary data.</text>
</comment>
<dbReference type="Pfam" id="PF25183">
    <property type="entry name" value="OMP_b-brl_4"/>
    <property type="match status" value="1"/>
</dbReference>
<evidence type="ECO:0000256" key="1">
    <source>
        <dbReference type="ARBA" id="ARBA00004442"/>
    </source>
</evidence>
<evidence type="ECO:0000259" key="4">
    <source>
        <dbReference type="Pfam" id="PF25183"/>
    </source>
</evidence>
<dbReference type="InterPro" id="IPR057601">
    <property type="entry name" value="Oar-like_b-barrel"/>
</dbReference>
<gene>
    <name evidence="5" type="ORF">GCM10011585_17000</name>
</gene>
<keyword evidence="3" id="KW-0998">Cell outer membrane</keyword>
<dbReference type="Gene3D" id="2.60.40.1120">
    <property type="entry name" value="Carboxypeptidase-like, regulatory domain"/>
    <property type="match status" value="1"/>
</dbReference>
<proteinExistence type="predicted"/>
<evidence type="ECO:0000256" key="2">
    <source>
        <dbReference type="ARBA" id="ARBA00023136"/>
    </source>
</evidence>
<feature type="domain" description="TonB-dependent transporter Oar-like beta-barrel" evidence="4">
    <location>
        <begin position="245"/>
        <end position="1212"/>
    </location>
</feature>
<name>A0A917HCE7_9BACT</name>
<dbReference type="GO" id="GO:0009279">
    <property type="term" value="C:cell outer membrane"/>
    <property type="evidence" value="ECO:0007669"/>
    <property type="project" value="UniProtKB-SubCell"/>
</dbReference>
<dbReference type="Gene3D" id="2.40.170.20">
    <property type="entry name" value="TonB-dependent receptor, beta-barrel domain"/>
    <property type="match status" value="1"/>
</dbReference>
<protein>
    <recommendedName>
        <fullName evidence="4">TonB-dependent transporter Oar-like beta-barrel domain-containing protein</fullName>
    </recommendedName>
</protein>
<evidence type="ECO:0000313" key="6">
    <source>
        <dbReference type="Proteomes" id="UP000647241"/>
    </source>
</evidence>
<comment type="subcellular location">
    <subcellularLocation>
        <location evidence="1">Cell outer membrane</location>
    </subcellularLocation>
</comment>
<reference evidence="5" key="2">
    <citation type="submission" date="2020-09" db="EMBL/GenBank/DDBJ databases">
        <authorList>
            <person name="Sun Q."/>
            <person name="Zhou Y."/>
        </authorList>
    </citation>
    <scope>NUCLEOTIDE SEQUENCE</scope>
    <source>
        <strain evidence="5">CGMCC 1.12997</strain>
    </source>
</reference>
<dbReference type="AlphaFoldDB" id="A0A917HCE7"/>
<dbReference type="RefSeq" id="WP_188553727.1">
    <property type="nucleotide sequence ID" value="NZ_BMGT01000002.1"/>
</dbReference>
<dbReference type="Proteomes" id="UP000647241">
    <property type="component" value="Unassembled WGS sequence"/>
</dbReference>
<dbReference type="Pfam" id="PF13620">
    <property type="entry name" value="CarboxypepD_reg"/>
    <property type="match status" value="1"/>
</dbReference>
<keyword evidence="2" id="KW-0472">Membrane</keyword>